<dbReference type="AlphaFoldDB" id="A0AAU7XN44"/>
<gene>
    <name evidence="1" type="ORF">V8F66_01310</name>
</gene>
<accession>A0AAU7XN44</accession>
<protein>
    <recommendedName>
        <fullName evidence="2">GGDEF domain-containing protein</fullName>
    </recommendedName>
</protein>
<proteinExistence type="predicted"/>
<organism evidence="1">
    <name type="scientific">Vreelandella sp. SM1641</name>
    <dbReference type="NCBI Taxonomy" id="3126101"/>
    <lineage>
        <taxon>Bacteria</taxon>
        <taxon>Pseudomonadati</taxon>
        <taxon>Pseudomonadota</taxon>
        <taxon>Gammaproteobacteria</taxon>
        <taxon>Oceanospirillales</taxon>
        <taxon>Halomonadaceae</taxon>
        <taxon>Vreelandella</taxon>
    </lineage>
</organism>
<dbReference type="EMBL" id="CP158484">
    <property type="protein sequence ID" value="XBY59154.1"/>
    <property type="molecule type" value="Genomic_DNA"/>
</dbReference>
<dbReference type="KEGG" id="vrs:V8F66_01310"/>
<evidence type="ECO:0000313" key="1">
    <source>
        <dbReference type="EMBL" id="XBY59154.1"/>
    </source>
</evidence>
<evidence type="ECO:0008006" key="2">
    <source>
        <dbReference type="Google" id="ProtNLM"/>
    </source>
</evidence>
<sequence>MGGFIGHIGGDDFMMLLPLDHWESVCGQILRSFEVMAPGFYEDADRLRGGIQIENRQNSITFSPLLACRLR</sequence>
<reference evidence="1" key="1">
    <citation type="submission" date="2024-02" db="EMBL/GenBank/DDBJ databases">
        <title>Complete genome sequence of Vreelandella sp. SM1641, a marine exopolysaccharide-producing bacterium isolated from deep-sea hydrothermal sediment of the southwest Indian Ocean.</title>
        <authorList>
            <person name="Zhu H."/>
            <person name="Sun M."/>
        </authorList>
    </citation>
    <scope>NUCLEOTIDE SEQUENCE</scope>
    <source>
        <strain evidence="1">SM1641</strain>
    </source>
</reference>
<name>A0AAU7XN44_9GAMM</name>